<evidence type="ECO:0000256" key="3">
    <source>
        <dbReference type="ARBA" id="ARBA00023242"/>
    </source>
</evidence>
<feature type="region of interest" description="Disordered" evidence="4">
    <location>
        <begin position="1"/>
        <end position="30"/>
    </location>
</feature>
<dbReference type="PROSITE" id="PS00463">
    <property type="entry name" value="ZN2_CY6_FUNGAL_1"/>
    <property type="match status" value="1"/>
</dbReference>
<dbReference type="PANTHER" id="PTHR31001:SF50">
    <property type="entry name" value="ZN(II)2CYS6 TRANSCRIPTION FACTOR (EUROFUNG)"/>
    <property type="match status" value="1"/>
</dbReference>
<dbReference type="Proteomes" id="UP001140502">
    <property type="component" value="Unassembled WGS sequence"/>
</dbReference>
<dbReference type="InterPro" id="IPR007219">
    <property type="entry name" value="XnlR_reg_dom"/>
</dbReference>
<keyword evidence="7" id="KW-1185">Reference proteome</keyword>
<keyword evidence="3" id="KW-0539">Nucleus</keyword>
<dbReference type="GO" id="GO:0003677">
    <property type="term" value="F:DNA binding"/>
    <property type="evidence" value="ECO:0007669"/>
    <property type="project" value="InterPro"/>
</dbReference>
<proteinExistence type="predicted"/>
<dbReference type="OrthoDB" id="435881at2759"/>
<dbReference type="InterPro" id="IPR036864">
    <property type="entry name" value="Zn2-C6_fun-type_DNA-bd_sf"/>
</dbReference>
<feature type="compositionally biased region" description="Polar residues" evidence="4">
    <location>
        <begin position="682"/>
        <end position="696"/>
    </location>
</feature>
<dbReference type="InterPro" id="IPR001138">
    <property type="entry name" value="Zn2Cys6_DnaBD"/>
</dbReference>
<dbReference type="GO" id="GO:0006351">
    <property type="term" value="P:DNA-templated transcription"/>
    <property type="evidence" value="ECO:0007669"/>
    <property type="project" value="InterPro"/>
</dbReference>
<dbReference type="CDD" id="cd00067">
    <property type="entry name" value="GAL4"/>
    <property type="match status" value="1"/>
</dbReference>
<keyword evidence="2" id="KW-0479">Metal-binding</keyword>
<evidence type="ECO:0000259" key="5">
    <source>
        <dbReference type="PROSITE" id="PS50048"/>
    </source>
</evidence>
<evidence type="ECO:0000256" key="2">
    <source>
        <dbReference type="ARBA" id="ARBA00022723"/>
    </source>
</evidence>
<evidence type="ECO:0000256" key="1">
    <source>
        <dbReference type="ARBA" id="ARBA00004123"/>
    </source>
</evidence>
<dbReference type="GO" id="GO:0000981">
    <property type="term" value="F:DNA-binding transcription factor activity, RNA polymerase II-specific"/>
    <property type="evidence" value="ECO:0007669"/>
    <property type="project" value="InterPro"/>
</dbReference>
<dbReference type="InterPro" id="IPR050613">
    <property type="entry name" value="Sec_Metabolite_Reg"/>
</dbReference>
<feature type="compositionally biased region" description="Low complexity" evidence="4">
    <location>
        <begin position="668"/>
        <end position="679"/>
    </location>
</feature>
<feature type="region of interest" description="Disordered" evidence="4">
    <location>
        <begin position="135"/>
        <end position="176"/>
    </location>
</feature>
<dbReference type="AlphaFoldDB" id="A0A9W8W325"/>
<dbReference type="SMART" id="SM00066">
    <property type="entry name" value="GAL4"/>
    <property type="match status" value="1"/>
</dbReference>
<name>A0A9W8W325_9HYPO</name>
<dbReference type="Gene3D" id="4.10.240.10">
    <property type="entry name" value="Zn(2)-C6 fungal-type DNA-binding domain"/>
    <property type="match status" value="1"/>
</dbReference>
<dbReference type="Pfam" id="PF00172">
    <property type="entry name" value="Zn_clus"/>
    <property type="match status" value="1"/>
</dbReference>
<protein>
    <recommendedName>
        <fullName evidence="5">Zn(2)-C6 fungal-type domain-containing protein</fullName>
    </recommendedName>
</protein>
<feature type="region of interest" description="Disordered" evidence="4">
    <location>
        <begin position="648"/>
        <end position="730"/>
    </location>
</feature>
<accession>A0A9W8W325</accession>
<dbReference type="GO" id="GO:0005634">
    <property type="term" value="C:nucleus"/>
    <property type="evidence" value="ECO:0007669"/>
    <property type="project" value="UniProtKB-SubCell"/>
</dbReference>
<feature type="compositionally biased region" description="Low complexity" evidence="4">
    <location>
        <begin position="7"/>
        <end position="25"/>
    </location>
</feature>
<feature type="region of interest" description="Disordered" evidence="4">
    <location>
        <begin position="193"/>
        <end position="228"/>
    </location>
</feature>
<feature type="compositionally biased region" description="Polar residues" evidence="4">
    <location>
        <begin position="152"/>
        <end position="168"/>
    </location>
</feature>
<dbReference type="EMBL" id="JAPEUR010000512">
    <property type="protein sequence ID" value="KAJ4308599.1"/>
    <property type="molecule type" value="Genomic_DNA"/>
</dbReference>
<dbReference type="SMART" id="SM00906">
    <property type="entry name" value="Fungal_trans"/>
    <property type="match status" value="1"/>
</dbReference>
<dbReference type="CDD" id="cd12148">
    <property type="entry name" value="fungal_TF_MHR"/>
    <property type="match status" value="1"/>
</dbReference>
<dbReference type="GO" id="GO:0008270">
    <property type="term" value="F:zinc ion binding"/>
    <property type="evidence" value="ECO:0007669"/>
    <property type="project" value="InterPro"/>
</dbReference>
<dbReference type="PANTHER" id="PTHR31001">
    <property type="entry name" value="UNCHARACTERIZED TRANSCRIPTIONAL REGULATORY PROTEIN"/>
    <property type="match status" value="1"/>
</dbReference>
<organism evidence="6 7">
    <name type="scientific">Fusarium piperis</name>
    <dbReference type="NCBI Taxonomy" id="1435070"/>
    <lineage>
        <taxon>Eukaryota</taxon>
        <taxon>Fungi</taxon>
        <taxon>Dikarya</taxon>
        <taxon>Ascomycota</taxon>
        <taxon>Pezizomycotina</taxon>
        <taxon>Sordariomycetes</taxon>
        <taxon>Hypocreomycetidae</taxon>
        <taxon>Hypocreales</taxon>
        <taxon>Nectriaceae</taxon>
        <taxon>Fusarium</taxon>
        <taxon>Fusarium solani species complex</taxon>
    </lineage>
</organism>
<evidence type="ECO:0000313" key="7">
    <source>
        <dbReference type="Proteomes" id="UP001140502"/>
    </source>
</evidence>
<gene>
    <name evidence="6" type="ORF">N0V84_012008</name>
</gene>
<dbReference type="Pfam" id="PF04082">
    <property type="entry name" value="Fungal_trans"/>
    <property type="match status" value="1"/>
</dbReference>
<dbReference type="PROSITE" id="PS50048">
    <property type="entry name" value="ZN2_CY6_FUNGAL_2"/>
    <property type="match status" value="1"/>
</dbReference>
<sequence length="794" mass="88893">MADKQMPSTASASATNTAPTHTSNAGRKRRSCLMCSKRKVKCDKQKPCTSCVKAGNECVFPASIANRAQVGMAPELFEMLQRLEKVVQTLDPKEPETAEASLPSNQFSDGDGQTEPLQPVVPAAALEGAATEIQPESYNQESSAGAGHQGEVQETNGKTPSAVSSHSESPGKIVRDHGKDTYVRQWFWDDGSTEISSGSQSDPDDNDAHQDQSDMQRTSTGRCPGTLDNSKERVMQILVAQKMHLWAIYKERVEPLTKLLHLPSLEQAVLGSHSPSSADGMQCNLLAVYYGAVTSLSEEECVVIFGNGQAQVLSRLREELEGLFASALLIHTGDIRPLQALALYLVFLQHHEPRLSWKLSGLAVRLAQNFGLHREDSFVGLSMFEVEMRRRLWWQIAVLDAPSAEAYSGEYNLLEMSSFDTNPPRNLDDAQIHPAMAEYPPEARRITEMTFTLARCQITSMYRCMADSRRLCGATGKAYAELTPQQRADWIEACESDFSERFLRECSPTNAFHWTTVILTRMLFHKVRLHGCNPLHDARTMPEATRERLFLVAVEIMELNYKLRTDPRTRPWLWLLSSYTQWHAFSLVLVWLQMDPFCRHSRRAWEAVEKTIVLRWEHPASLLNGRKPQQWRSIIRLLEKARSARREALSKRARRGSRNANDLRRASFRGSVGSSSSAVPVIQTSSATASYLSQETQPQQPHHQQQPPIRSVEPNAAGLPIPPPATTDVSSSALQLTDMIQSPWRQAYYNTMPDYSMGGISDSLPDPDQMMMDGQFSVDDFGGVQDFSFLDDIF</sequence>
<dbReference type="SUPFAM" id="SSF57701">
    <property type="entry name" value="Zn2/Cys6 DNA-binding domain"/>
    <property type="match status" value="1"/>
</dbReference>
<evidence type="ECO:0000313" key="6">
    <source>
        <dbReference type="EMBL" id="KAJ4308599.1"/>
    </source>
</evidence>
<evidence type="ECO:0000256" key="4">
    <source>
        <dbReference type="SAM" id="MobiDB-lite"/>
    </source>
</evidence>
<comment type="subcellular location">
    <subcellularLocation>
        <location evidence="1">Nucleus</location>
    </subcellularLocation>
</comment>
<reference evidence="6" key="1">
    <citation type="submission" date="2022-10" db="EMBL/GenBank/DDBJ databases">
        <title>Tapping the CABI collections for fungal endophytes: first genome assemblies for Collariella, Neodidymelliopsis, Ascochyta clinopodiicola, Didymella pomorum, Didymosphaeria variabile, Neocosmospora piperis and Neocucurbitaria cava.</title>
        <authorList>
            <person name="Hill R."/>
        </authorList>
    </citation>
    <scope>NUCLEOTIDE SEQUENCE</scope>
    <source>
        <strain evidence="6">IMI 366586</strain>
    </source>
</reference>
<feature type="region of interest" description="Disordered" evidence="4">
    <location>
        <begin position="92"/>
        <end position="117"/>
    </location>
</feature>
<feature type="domain" description="Zn(2)-C6 fungal-type" evidence="5">
    <location>
        <begin position="31"/>
        <end position="60"/>
    </location>
</feature>
<comment type="caution">
    <text evidence="6">The sequence shown here is derived from an EMBL/GenBank/DDBJ whole genome shotgun (WGS) entry which is preliminary data.</text>
</comment>
<feature type="compositionally biased region" description="Low complexity" evidence="4">
    <location>
        <begin position="697"/>
        <end position="708"/>
    </location>
</feature>